<dbReference type="Pfam" id="PF09445">
    <property type="entry name" value="Methyltransf_15"/>
    <property type="match status" value="1"/>
</dbReference>
<evidence type="ECO:0000256" key="3">
    <source>
        <dbReference type="ARBA" id="ARBA00047418"/>
    </source>
</evidence>
<gene>
    <name evidence="9" type="ORF">FSCOSCO3_A009671</name>
</gene>
<comment type="similarity">
    <text evidence="2">Belongs to the methyltransferase superfamily. Trimethylguanosine synthase family.</text>
</comment>
<dbReference type="EMBL" id="CAWUFR010000423">
    <property type="protein sequence ID" value="CAK6977658.1"/>
    <property type="molecule type" value="Genomic_DNA"/>
</dbReference>
<feature type="compositionally biased region" description="Polar residues" evidence="8">
    <location>
        <begin position="415"/>
        <end position="436"/>
    </location>
</feature>
<evidence type="ECO:0000256" key="2">
    <source>
        <dbReference type="ARBA" id="ARBA00025783"/>
    </source>
</evidence>
<sequence>MMPDRSRVMVVADIIFSRKLSSEEERIHCCCSRVFVNDRELYRSDNRLLSFDLAETAVQEVDDEEDAEEEVVLDEEAQLMESMGLPLAFVSSSKQRRERRRSNRNPATYLTQEAKEEEDLQVINKVSDKEVSDSLEDGMKTGIVDGGTETQISDDAGWETYWAQQGETLLWSSWLEKHPQTDPQTVTAPWDDPDSKATWEQHAAEIYYYYWEQYSYWAAQGWTSEQSFCNGNTGGEATAGGMAEEWRDGESGDESQEREEMKALCDDVEVLRDLLEQKCMLVAGGSTVTDSRTDRQCASVAGTREQPEGQVCGAGDTSDGGKGCKRPAATSQHNTAEHTGNICQAAGQFGSRNKMSNREDDDEDDKPPLGGHAKVKRSHELDVEENPHLTSEEDWSKLGLKRNSEPLFDSLFSFKGSSGQKRQRQQWTKRAVSSINKHTRFRETGGDNREPQSSNTLNKVQSFLEKVQRERQMTPCNQETGGGNTQYPEDKPLSLGDVTGQEEERNGKNTVDAHKEAVKLESPHCPSSFDAEKKCFQPDSEREEEEQVEQPGRQLPSLEIPEFLLPDASEDNSDGKKPKKKGKRGRKQQVPAEMAAEPDLAKYWAQRYRLFSRFDEGIRLDREGWFSVTPEKIAEHIALRVDHSFSDSQLVIDAFCGVGGNSIQFALTGKRVLAVDIDPIRLDLARHNAVVYGVADRIDFLQGDFLQLAPHLRGDVVFLSPPWGGPDYLTAEVFDIKTMMEPDGYPLMQKAGGGGRVRGVPSGKTDTFQIFHLAKQISDNIVYFLPRNADMDQIASLAGPGGKVEVEQNFLNNKLKTLTAYFGNLIESDS</sequence>
<proteinExistence type="inferred from homology"/>
<feature type="compositionally biased region" description="Basic and acidic residues" evidence="8">
    <location>
        <begin position="530"/>
        <end position="540"/>
    </location>
</feature>
<comment type="caution">
    <text evidence="9">The sequence shown here is derived from an EMBL/GenBank/DDBJ whole genome shotgun (WGS) entry which is preliminary data.</text>
</comment>
<dbReference type="Proteomes" id="UP001314229">
    <property type="component" value="Unassembled WGS sequence"/>
</dbReference>
<feature type="region of interest" description="Disordered" evidence="8">
    <location>
        <begin position="300"/>
        <end position="594"/>
    </location>
</feature>
<feature type="compositionally biased region" description="Basic and acidic residues" evidence="8">
    <location>
        <begin position="502"/>
        <end position="522"/>
    </location>
</feature>
<reference evidence="9 10" key="1">
    <citation type="submission" date="2024-01" db="EMBL/GenBank/DDBJ databases">
        <authorList>
            <person name="Alioto T."/>
            <person name="Alioto T."/>
            <person name="Gomez Garrido J."/>
        </authorList>
    </citation>
    <scope>NUCLEOTIDE SEQUENCE [LARGE SCALE GENOMIC DNA]</scope>
</reference>
<dbReference type="CDD" id="cd02440">
    <property type="entry name" value="AdoMet_MTases"/>
    <property type="match status" value="1"/>
</dbReference>
<keyword evidence="10" id="KW-1185">Reference proteome</keyword>
<dbReference type="SUPFAM" id="SSF53335">
    <property type="entry name" value="S-adenosyl-L-methionine-dependent methyltransferases"/>
    <property type="match status" value="1"/>
</dbReference>
<feature type="compositionally biased region" description="Basic and acidic residues" evidence="8">
    <location>
        <begin position="441"/>
        <end position="450"/>
    </location>
</feature>
<dbReference type="GO" id="GO:0071164">
    <property type="term" value="F:RNA cap trimethylguanosine synthase activity"/>
    <property type="evidence" value="ECO:0007669"/>
    <property type="project" value="TreeGrafter"/>
</dbReference>
<dbReference type="InterPro" id="IPR029063">
    <property type="entry name" value="SAM-dependent_MTases_sf"/>
</dbReference>
<feature type="region of interest" description="Disordered" evidence="8">
    <location>
        <begin position="91"/>
        <end position="115"/>
    </location>
</feature>
<comment type="catalytic activity">
    <reaction evidence="3">
        <text>a 5'-end (N(2),N(7)-dimethyl 5'-triphosphoguanosine)-ribonucleoside in snoRNA + S-adenosyl-L-methionine = a 5'-end (N(2),N(2),N(7)-trimethyl 5'-triphosphoguanosine)-ribonucleoside in snoRNA + S-adenosyl-L-homocysteine + H(+)</text>
        <dbReference type="Rhea" id="RHEA:78507"/>
        <dbReference type="Rhea" id="RHEA-COMP:19088"/>
        <dbReference type="Rhea" id="RHEA-COMP:19090"/>
        <dbReference type="ChEBI" id="CHEBI:15378"/>
        <dbReference type="ChEBI" id="CHEBI:57856"/>
        <dbReference type="ChEBI" id="CHEBI:59789"/>
        <dbReference type="ChEBI" id="CHEBI:167623"/>
        <dbReference type="ChEBI" id="CHEBI:172880"/>
    </reaction>
    <physiologicalReaction direction="left-to-right" evidence="3">
        <dbReference type="Rhea" id="RHEA:78508"/>
    </physiologicalReaction>
</comment>
<comment type="catalytic activity">
    <reaction evidence="4">
        <text>a 5'-end (N(7)-methyl 5'-triphosphoguanosine)-ribonucleoside in snoRNA + S-adenosyl-L-methionine = a 5'-end (N(2),N(7)-dimethyl 5'-triphosphoguanosine)-ribonucleoside in snoRNA + S-adenosyl-L-homocysteine + H(+)</text>
        <dbReference type="Rhea" id="RHEA:78475"/>
        <dbReference type="Rhea" id="RHEA-COMP:19086"/>
        <dbReference type="Rhea" id="RHEA-COMP:19088"/>
        <dbReference type="ChEBI" id="CHEBI:15378"/>
        <dbReference type="ChEBI" id="CHEBI:57856"/>
        <dbReference type="ChEBI" id="CHEBI:59789"/>
        <dbReference type="ChEBI" id="CHEBI:156461"/>
        <dbReference type="ChEBI" id="CHEBI:172880"/>
    </reaction>
    <physiologicalReaction direction="left-to-right" evidence="4">
        <dbReference type="Rhea" id="RHEA:78476"/>
    </physiologicalReaction>
</comment>
<feature type="compositionally biased region" description="Basic residues" evidence="8">
    <location>
        <begin position="577"/>
        <end position="587"/>
    </location>
</feature>
<comment type="catalytic activity">
    <reaction evidence="5">
        <text>a 5'-end (N(2),N(7)-dimethyl 5'-triphosphoguanosine)-ribonucleoside in snRNA + S-adenosyl-L-methionine = a 5'-end (N(2),N(2),N(7)-trimethyl 5'-triphosphoguanosine)-ribonucleoside in snRNA + S-adenosyl-L-homocysteine + H(+)</text>
        <dbReference type="Rhea" id="RHEA:78479"/>
        <dbReference type="Rhea" id="RHEA-COMP:19087"/>
        <dbReference type="Rhea" id="RHEA-COMP:19089"/>
        <dbReference type="ChEBI" id="CHEBI:15378"/>
        <dbReference type="ChEBI" id="CHEBI:57856"/>
        <dbReference type="ChEBI" id="CHEBI:59789"/>
        <dbReference type="ChEBI" id="CHEBI:167623"/>
        <dbReference type="ChEBI" id="CHEBI:172880"/>
    </reaction>
    <physiologicalReaction direction="left-to-right" evidence="5">
        <dbReference type="Rhea" id="RHEA:78480"/>
    </physiologicalReaction>
</comment>
<dbReference type="InterPro" id="IPR019012">
    <property type="entry name" value="RNA_cap_Gua-N2-MeTrfase"/>
</dbReference>
<dbReference type="PANTHER" id="PTHR14741:SF32">
    <property type="entry name" value="TRIMETHYLGUANOSINE SYNTHASE"/>
    <property type="match status" value="1"/>
</dbReference>
<evidence type="ECO:0000256" key="6">
    <source>
        <dbReference type="ARBA" id="ARBA00049075"/>
    </source>
</evidence>
<feature type="compositionally biased region" description="Polar residues" evidence="8">
    <location>
        <begin position="451"/>
        <end position="461"/>
    </location>
</feature>
<comment type="catalytic activity">
    <reaction evidence="6">
        <text>a 5'-end (N(7)-methyl 5'-triphosphoguanosine)-ribonucleoside in snRNA + S-adenosyl-L-methionine = a 5'-end (N(2),N(7)-dimethyl 5'-triphosphoguanosine)-ribonucleoside in snRNA + S-adenosyl-L-homocysteine + H(+)</text>
        <dbReference type="Rhea" id="RHEA:78471"/>
        <dbReference type="Rhea" id="RHEA-COMP:19085"/>
        <dbReference type="Rhea" id="RHEA-COMP:19087"/>
        <dbReference type="ChEBI" id="CHEBI:15378"/>
        <dbReference type="ChEBI" id="CHEBI:57856"/>
        <dbReference type="ChEBI" id="CHEBI:59789"/>
        <dbReference type="ChEBI" id="CHEBI:156461"/>
        <dbReference type="ChEBI" id="CHEBI:172880"/>
    </reaction>
    <physiologicalReaction direction="left-to-right" evidence="6">
        <dbReference type="Rhea" id="RHEA:78472"/>
    </physiologicalReaction>
</comment>
<evidence type="ECO:0000256" key="7">
    <source>
        <dbReference type="ARBA" id="ARBA00049790"/>
    </source>
</evidence>
<feature type="compositionally biased region" description="Basic and acidic residues" evidence="8">
    <location>
        <begin position="378"/>
        <end position="396"/>
    </location>
</feature>
<accession>A0AAV1Q2F0</accession>
<organism evidence="9 10">
    <name type="scientific">Scomber scombrus</name>
    <name type="common">Atlantic mackerel</name>
    <name type="synonym">Scomber vernalis</name>
    <dbReference type="NCBI Taxonomy" id="13677"/>
    <lineage>
        <taxon>Eukaryota</taxon>
        <taxon>Metazoa</taxon>
        <taxon>Chordata</taxon>
        <taxon>Craniata</taxon>
        <taxon>Vertebrata</taxon>
        <taxon>Euteleostomi</taxon>
        <taxon>Actinopterygii</taxon>
        <taxon>Neopterygii</taxon>
        <taxon>Teleostei</taxon>
        <taxon>Neoteleostei</taxon>
        <taxon>Acanthomorphata</taxon>
        <taxon>Pelagiaria</taxon>
        <taxon>Scombriformes</taxon>
        <taxon>Scombridae</taxon>
        <taxon>Scomber</taxon>
    </lineage>
</organism>
<evidence type="ECO:0000256" key="1">
    <source>
        <dbReference type="ARBA" id="ARBA00018517"/>
    </source>
</evidence>
<dbReference type="PANTHER" id="PTHR14741">
    <property type="entry name" value="S-ADENOSYLMETHIONINE-DEPENDENT METHYLTRANSFERASE RELATED"/>
    <property type="match status" value="1"/>
</dbReference>
<dbReference type="GO" id="GO:0005634">
    <property type="term" value="C:nucleus"/>
    <property type="evidence" value="ECO:0007669"/>
    <property type="project" value="TreeGrafter"/>
</dbReference>
<name>A0AAV1Q2F0_SCOSC</name>
<evidence type="ECO:0000313" key="10">
    <source>
        <dbReference type="Proteomes" id="UP001314229"/>
    </source>
</evidence>
<dbReference type="Gene3D" id="3.40.50.150">
    <property type="entry name" value="Vaccinia Virus protein VP39"/>
    <property type="match status" value="1"/>
</dbReference>
<evidence type="ECO:0000256" key="8">
    <source>
        <dbReference type="SAM" id="MobiDB-lite"/>
    </source>
</evidence>
<evidence type="ECO:0000256" key="5">
    <source>
        <dbReference type="ARBA" id="ARBA00048763"/>
    </source>
</evidence>
<evidence type="ECO:0000256" key="4">
    <source>
        <dbReference type="ARBA" id="ARBA00048740"/>
    </source>
</evidence>
<feature type="compositionally biased region" description="Basic residues" evidence="8">
    <location>
        <begin position="94"/>
        <end position="103"/>
    </location>
</feature>
<dbReference type="AlphaFoldDB" id="A0AAV1Q2F0"/>
<protein>
    <recommendedName>
        <fullName evidence="1">Trimethylguanosine synthase</fullName>
    </recommendedName>
    <alternativeName>
        <fullName evidence="7">Cap-specific guanine-N(2) methyltransferase</fullName>
    </alternativeName>
</protein>
<feature type="compositionally biased region" description="Polar residues" evidence="8">
    <location>
        <begin position="329"/>
        <end position="342"/>
    </location>
</feature>
<evidence type="ECO:0000313" key="9">
    <source>
        <dbReference type="EMBL" id="CAK6977658.1"/>
    </source>
</evidence>